<dbReference type="PROSITE" id="PS00636">
    <property type="entry name" value="DNAJ_1"/>
    <property type="match status" value="1"/>
</dbReference>
<dbReference type="GO" id="GO:0051087">
    <property type="term" value="F:protein-folding chaperone binding"/>
    <property type="evidence" value="ECO:0007669"/>
    <property type="project" value="TreeGrafter"/>
</dbReference>
<dbReference type="PANTHER" id="PTHR24078">
    <property type="entry name" value="DNAJ HOMOLOG SUBFAMILY C MEMBER"/>
    <property type="match status" value="1"/>
</dbReference>
<comment type="caution">
    <text evidence="4">The sequence shown here is derived from an EMBL/GenBank/DDBJ whole genome shotgun (WGS) entry which is preliminary data.</text>
</comment>
<protein>
    <submittedName>
        <fullName evidence="4">Dnajb13 protein</fullName>
    </submittedName>
</protein>
<dbReference type="SUPFAM" id="SSF46565">
    <property type="entry name" value="Chaperone J-domain"/>
    <property type="match status" value="1"/>
</dbReference>
<dbReference type="GO" id="GO:0051082">
    <property type="term" value="F:unfolded protein binding"/>
    <property type="evidence" value="ECO:0007669"/>
    <property type="project" value="InterPro"/>
</dbReference>
<evidence type="ECO:0000256" key="1">
    <source>
        <dbReference type="ARBA" id="ARBA00023186"/>
    </source>
</evidence>
<dbReference type="CDD" id="cd06257">
    <property type="entry name" value="DnaJ"/>
    <property type="match status" value="1"/>
</dbReference>
<name>A0A813CLH1_9DINO</name>
<dbReference type="AlphaFoldDB" id="A0A813CLH1"/>
<keyword evidence="5" id="KW-1185">Reference proteome</keyword>
<dbReference type="InterPro" id="IPR018253">
    <property type="entry name" value="DnaJ_domain_CS"/>
</dbReference>
<evidence type="ECO:0000313" key="4">
    <source>
        <dbReference type="EMBL" id="CAE7943260.1"/>
    </source>
</evidence>
<feature type="region of interest" description="Disordered" evidence="2">
    <location>
        <begin position="71"/>
        <end position="92"/>
    </location>
</feature>
<evidence type="ECO:0000256" key="2">
    <source>
        <dbReference type="SAM" id="MobiDB-lite"/>
    </source>
</evidence>
<sequence length="946" mass="104423">MPGKDYYGILGIGRDANQDDIKKAYRRAALKWHPDKNQERRAEAEEKFKDIAEAYDVLSDAEKKSIYDQHGEEGLKGGVPGPDPAGGMPGGPGGFHYQFSGDLCITPKREDETEDPNDMFARFFKASFFMLISILEHTEACAGMVWPRGTPPRKRTALIALALDLPPYVDLDMWKRALIDAGEEVQTSGWTRQGDAATFYMKVKPNMIAKTSLPPPVKWIPQEADEVRASWASSWTKRNRVLNSGGKRLHASLATLLIFLAIYGCIKRFDNLIQTCAARVRYAVKPLPDVIAGAHALWGPTLIWRVVAGSPQNQQWARWVHDFFSPVDISVLNEKMKHHLRESWRRSLATCSWVRHELRWEDIPEYDSALISRVEEARVAAGASCLIELALSLRLLAQDAGGHVDRNITVSWMDEATLLYWMEPSEQGVLFPTFSWRFTAVSDPDKKAKGGSAMPLYTPWRPTLRMFWQAEFQLPTYIDDPLAALIAEVKTGTEEDFIERPPLHPVAGKHRFCRCRPYTVKGIYTLCSIVGIRSREMDAKPAACQSHNKLALALSWRTQTSYASSVTLILAWAILKQGFLKALAVFLPLRTAADPGVLPASITVDHTATVHMGASLAAVGADGPDFPYGNAAAALQGTPQTETHRCVETDNPRWARTLGRSQAVHLLGKFSCGQPFANTIHFAVAASGATHRKMKVAEGGLELVASTMDVKRVDYSEILNSTRWQVDFAYAFGIKILPSLCPGMGGMGGMGGSMPGMRGGMSQGSQAVRPAVFDLPCSLEDLYNGATKKMKVKRMSSTIARDAEAVLEVEVKPGWKAGTKVTYAGEGDEIGSSGKAQDVVFVIREKRHATFTREGSNLLHHRKIPLVDALTGFKVDVPMLDKKERILRVNVSDMVSPNFAKVVKGEGMPSSKADNKGDLIITFDIVYPSSLTPEQKEKLKAALPRS</sequence>
<dbReference type="FunFam" id="2.60.260.20:FF:000006">
    <property type="entry name" value="DnaJ subfamily B member 13"/>
    <property type="match status" value="1"/>
</dbReference>
<dbReference type="InterPro" id="IPR036869">
    <property type="entry name" value="J_dom_sf"/>
</dbReference>
<evidence type="ECO:0000313" key="5">
    <source>
        <dbReference type="Proteomes" id="UP000601435"/>
    </source>
</evidence>
<evidence type="ECO:0000259" key="3">
    <source>
        <dbReference type="PROSITE" id="PS50076"/>
    </source>
</evidence>
<dbReference type="GO" id="GO:0005829">
    <property type="term" value="C:cytosol"/>
    <property type="evidence" value="ECO:0007669"/>
    <property type="project" value="TreeGrafter"/>
</dbReference>
<gene>
    <name evidence="4" type="primary">Dnajb13</name>
    <name evidence="4" type="ORF">SNEC2469_LOCUS34981</name>
</gene>
<dbReference type="InterPro" id="IPR051339">
    <property type="entry name" value="DnaJ_subfamily_B"/>
</dbReference>
<dbReference type="Gene3D" id="1.10.287.110">
    <property type="entry name" value="DnaJ domain"/>
    <property type="match status" value="1"/>
</dbReference>
<dbReference type="InterPro" id="IPR002939">
    <property type="entry name" value="DnaJ_C"/>
</dbReference>
<accession>A0A813CLH1</accession>
<organism evidence="4 5">
    <name type="scientific">Symbiodinium necroappetens</name>
    <dbReference type="NCBI Taxonomy" id="1628268"/>
    <lineage>
        <taxon>Eukaryota</taxon>
        <taxon>Sar</taxon>
        <taxon>Alveolata</taxon>
        <taxon>Dinophyceae</taxon>
        <taxon>Suessiales</taxon>
        <taxon>Symbiodiniaceae</taxon>
        <taxon>Symbiodinium</taxon>
    </lineage>
</organism>
<dbReference type="Pfam" id="PF00226">
    <property type="entry name" value="DnaJ"/>
    <property type="match status" value="1"/>
</dbReference>
<dbReference type="SUPFAM" id="SSF49493">
    <property type="entry name" value="HSP40/DnaJ peptide-binding domain"/>
    <property type="match status" value="2"/>
</dbReference>
<dbReference type="OrthoDB" id="550424at2759"/>
<dbReference type="InterPro" id="IPR001623">
    <property type="entry name" value="DnaJ_domain"/>
</dbReference>
<dbReference type="CDD" id="cd10747">
    <property type="entry name" value="DnaJ_C"/>
    <property type="match status" value="1"/>
</dbReference>
<dbReference type="InterPro" id="IPR008971">
    <property type="entry name" value="HSP40/DnaJ_pept-bd"/>
</dbReference>
<dbReference type="Gene3D" id="2.60.260.20">
    <property type="entry name" value="Urease metallochaperone UreE, N-terminal domain"/>
    <property type="match status" value="2"/>
</dbReference>
<dbReference type="Pfam" id="PF01556">
    <property type="entry name" value="DnaJ_C"/>
    <property type="match status" value="1"/>
</dbReference>
<dbReference type="SMART" id="SM00271">
    <property type="entry name" value="DnaJ"/>
    <property type="match status" value="1"/>
</dbReference>
<dbReference type="FunFam" id="2.60.260.20:FF:000015">
    <property type="entry name" value="Heat shock protein 40"/>
    <property type="match status" value="1"/>
</dbReference>
<reference evidence="4" key="1">
    <citation type="submission" date="2021-02" db="EMBL/GenBank/DDBJ databases">
        <authorList>
            <person name="Dougan E. K."/>
            <person name="Rhodes N."/>
            <person name="Thang M."/>
            <person name="Chan C."/>
        </authorList>
    </citation>
    <scope>NUCLEOTIDE SEQUENCE</scope>
</reference>
<dbReference type="EMBL" id="CAJNJA010099053">
    <property type="protein sequence ID" value="CAE7943260.1"/>
    <property type="molecule type" value="Genomic_DNA"/>
</dbReference>
<dbReference type="PRINTS" id="PR00625">
    <property type="entry name" value="JDOMAIN"/>
</dbReference>
<dbReference type="PROSITE" id="PS50076">
    <property type="entry name" value="DNAJ_2"/>
    <property type="match status" value="1"/>
</dbReference>
<feature type="domain" description="J" evidence="3">
    <location>
        <begin position="5"/>
        <end position="71"/>
    </location>
</feature>
<dbReference type="PANTHER" id="PTHR24078:SF553">
    <property type="entry name" value="DNAJ HOMOLOG SUBFAMILY B MEMBER 5"/>
    <property type="match status" value="1"/>
</dbReference>
<dbReference type="Proteomes" id="UP000601435">
    <property type="component" value="Unassembled WGS sequence"/>
</dbReference>
<dbReference type="GO" id="GO:0006457">
    <property type="term" value="P:protein folding"/>
    <property type="evidence" value="ECO:0007669"/>
    <property type="project" value="InterPro"/>
</dbReference>
<keyword evidence="1" id="KW-0143">Chaperone</keyword>
<proteinExistence type="predicted"/>